<name>A0A7S0W0T7_9CRYP</name>
<feature type="signal peptide" evidence="3">
    <location>
        <begin position="1"/>
        <end position="23"/>
    </location>
</feature>
<protein>
    <submittedName>
        <fullName evidence="4">Uncharacterized protein</fullName>
    </submittedName>
</protein>
<organism evidence="4">
    <name type="scientific">Hemiselmis tepida</name>
    <dbReference type="NCBI Taxonomy" id="464990"/>
    <lineage>
        <taxon>Eukaryota</taxon>
        <taxon>Cryptophyceae</taxon>
        <taxon>Cryptomonadales</taxon>
        <taxon>Hemiselmidaceae</taxon>
        <taxon>Hemiselmis</taxon>
    </lineage>
</organism>
<dbReference type="EMBL" id="HBFN01024762">
    <property type="protein sequence ID" value="CAD8800634.1"/>
    <property type="molecule type" value="Transcribed_RNA"/>
</dbReference>
<feature type="compositionally biased region" description="Low complexity" evidence="2">
    <location>
        <begin position="156"/>
        <end position="180"/>
    </location>
</feature>
<proteinExistence type="predicted"/>
<feature type="chain" id="PRO_5031068562" evidence="3">
    <location>
        <begin position="24"/>
        <end position="195"/>
    </location>
</feature>
<reference evidence="4" key="1">
    <citation type="submission" date="2021-01" db="EMBL/GenBank/DDBJ databases">
        <authorList>
            <person name="Corre E."/>
            <person name="Pelletier E."/>
            <person name="Niang G."/>
            <person name="Scheremetjew M."/>
            <person name="Finn R."/>
            <person name="Kale V."/>
            <person name="Holt S."/>
            <person name="Cochrane G."/>
            <person name="Meng A."/>
            <person name="Brown T."/>
            <person name="Cohen L."/>
        </authorList>
    </citation>
    <scope>NUCLEOTIDE SEQUENCE</scope>
    <source>
        <strain evidence="4">CCMP443</strain>
    </source>
</reference>
<keyword evidence="1" id="KW-0175">Coiled coil</keyword>
<feature type="compositionally biased region" description="Polar residues" evidence="2">
    <location>
        <begin position="146"/>
        <end position="155"/>
    </location>
</feature>
<evidence type="ECO:0000256" key="3">
    <source>
        <dbReference type="SAM" id="SignalP"/>
    </source>
</evidence>
<gene>
    <name evidence="4" type="ORF">HTEP1355_LOCUS14307</name>
</gene>
<evidence type="ECO:0000313" key="4">
    <source>
        <dbReference type="EMBL" id="CAD8800634.1"/>
    </source>
</evidence>
<feature type="coiled-coil region" evidence="1">
    <location>
        <begin position="80"/>
        <end position="115"/>
    </location>
</feature>
<feature type="region of interest" description="Disordered" evidence="2">
    <location>
        <begin position="130"/>
        <end position="195"/>
    </location>
</feature>
<dbReference type="AlphaFoldDB" id="A0A7S0W0T7"/>
<evidence type="ECO:0000256" key="1">
    <source>
        <dbReference type="SAM" id="Coils"/>
    </source>
</evidence>
<accession>A0A7S0W0T7</accession>
<sequence length="195" mass="20252">MGGMGLAWKGVVLVTWLVGASYAYGGISHAVGRGDSLREGLPRLRGGGRDSFWVPGMDATIPSKDGGEVSAGGDADVTKLVAKAQLLDEMRKEVKEAADRKITMLDDMRDELRQRADALIAGHLGGSAKTKPLATAARPARRPSQMGASGTSTKEPASAPLGEPAAGAPDAAPKAKPGRGFFQVVRSKSEQTLDT</sequence>
<evidence type="ECO:0000256" key="2">
    <source>
        <dbReference type="SAM" id="MobiDB-lite"/>
    </source>
</evidence>
<keyword evidence="3" id="KW-0732">Signal</keyword>